<dbReference type="AlphaFoldDB" id="A0A5Y3XIM3"/>
<gene>
    <name evidence="2" type="ORF">DNU24_24020</name>
</gene>
<dbReference type="InterPro" id="IPR022385">
    <property type="entry name" value="Rhs_assc_core"/>
</dbReference>
<reference evidence="2" key="1">
    <citation type="submission" date="2018-06" db="EMBL/GenBank/DDBJ databases">
        <authorList>
            <person name="Ashton P.M."/>
            <person name="Dallman T."/>
            <person name="Nair S."/>
            <person name="De Pinna E."/>
            <person name="Peters T."/>
            <person name="Grant K."/>
        </authorList>
    </citation>
    <scope>NUCLEOTIDE SEQUENCE [LARGE SCALE GENOMIC DNA]</scope>
    <source>
        <strain evidence="2">318584</strain>
    </source>
</reference>
<evidence type="ECO:0000256" key="1">
    <source>
        <dbReference type="SAM" id="MobiDB-lite"/>
    </source>
</evidence>
<protein>
    <submittedName>
        <fullName evidence="2">RHS repeat protein</fullName>
    </submittedName>
</protein>
<comment type="caution">
    <text evidence="2">The sequence shown here is derived from an EMBL/GenBank/DDBJ whole genome shotgun (WGS) entry which is preliminary data.</text>
</comment>
<dbReference type="EMBL" id="AAIYKG010000044">
    <property type="protein sequence ID" value="ECJ4508638.1"/>
    <property type="molecule type" value="Genomic_DNA"/>
</dbReference>
<dbReference type="InterPro" id="IPR050708">
    <property type="entry name" value="T6SS_VgrG/RHS"/>
</dbReference>
<name>A0A5Y3XIM3_SALER</name>
<proteinExistence type="predicted"/>
<feature type="region of interest" description="Disordered" evidence="1">
    <location>
        <begin position="379"/>
        <end position="400"/>
    </location>
</feature>
<organism evidence="2">
    <name type="scientific">Salmonella enterica subsp. salamae</name>
    <dbReference type="NCBI Taxonomy" id="59202"/>
    <lineage>
        <taxon>Bacteria</taxon>
        <taxon>Pseudomonadati</taxon>
        <taxon>Pseudomonadota</taxon>
        <taxon>Gammaproteobacteria</taxon>
        <taxon>Enterobacterales</taxon>
        <taxon>Enterobacteriaceae</taxon>
        <taxon>Salmonella</taxon>
    </lineage>
</organism>
<dbReference type="Pfam" id="PF18807">
    <property type="entry name" value="TTc_toxin_rep"/>
    <property type="match status" value="1"/>
</dbReference>
<dbReference type="PANTHER" id="PTHR32305:SF15">
    <property type="entry name" value="PROTEIN RHSA-RELATED"/>
    <property type="match status" value="1"/>
</dbReference>
<dbReference type="Gene3D" id="2.180.10.10">
    <property type="entry name" value="RHS repeat-associated core"/>
    <property type="match status" value="1"/>
</dbReference>
<dbReference type="NCBIfam" id="TIGR03696">
    <property type="entry name" value="Rhs_assc_core"/>
    <property type="match status" value="1"/>
</dbReference>
<dbReference type="InterPro" id="IPR041508">
    <property type="entry name" value="TcC-like_repeat"/>
</dbReference>
<dbReference type="Proteomes" id="UP000839747">
    <property type="component" value="Unassembled WGS sequence"/>
</dbReference>
<sequence>MSSTTTSLYYATPSVTVMDNRGLNIRHIEYCRQTPGETAQTYISRQVFDTAGHLSDSYDPRLYSASLTDSTVKPNFSYRYDLTGALIYTDSVDAGPSLLLNDAALRPLQHYNADNVRKRYEYESPETGRGRVTAVYEKKSASEERCLERFVYASNTSEAKARNLFGQCVRHYDPAGLLQTNDISLTGAPVSVTRRLIKDAASPDILADWQGKNADVWDSRLDSENHTTLYTVDATGAVLTTTDTRGNRQRVSYDISGQLSGSWLTIKDSPEQVIVKSLTHSAAGLKLREEHGNGVVTTYIYDPQTQRLVGIKAERPSGHTAGAKVLQDLRYEYDPVGNVLKICDQAEETRFWRNQKVVPENTYRYDTLYQLISATGREMASAGQQDSRSPSPTVPLPADSSAFTNYTRSYRYDLAGNLTQIRHSAPATSNNYTTEITVSGRSNRGVQSSLTTKPSEVDALFTAGGQQKQLQPGQSLSWTARNELLKVTPVVRDGGRDDRESYRYDAGSQRLLKVSEQKTAGSMQTQQVLYLPGIELRTTATGGVIKEKLYVMTMGEAGRAQVRAQHWETGKPAEVSNNLVRYSYDSLTGSSGIELDGSGAVISMAEYYPYGGTAVWTARSVVEANYKTVRYSGKERDATGLYYYGYRYYQPWVGRWMSADPAGTVDGLNLFRMVRNNPVKYSDASGTEATEYNLYSSNNKNTVVYRVEPLVFSEKFTHTFIDNNNARIYYPQASASGKLPYRSAEGKNNPTYYETVQGKGYVNKLTAEEKKMQATGEPVNLKFIKSKITPSSKQGLSTYEYSRNYLANNSGQPLGTMGWLGFNSPERAYDFYQQKMANEGEKLTFVVKSFEIPSGVYKAIAETAITEHMRSTDLTAPINVDVVAAGQLGLQSHHLDLINKFAINGSARVYQGDDVNQLRSIVSYQSATRIKHSPLRDSESTQKTKIKFRNLLN</sequence>
<feature type="compositionally biased region" description="Polar residues" evidence="1">
    <location>
        <begin position="382"/>
        <end position="391"/>
    </location>
</feature>
<dbReference type="PANTHER" id="PTHR32305">
    <property type="match status" value="1"/>
</dbReference>
<accession>A0A5Y3XIM3</accession>
<evidence type="ECO:0000313" key="2">
    <source>
        <dbReference type="EMBL" id="ECJ4508638.1"/>
    </source>
</evidence>